<sequence length="531" mass="57616">MKLVISNLILSLDGPQEALKQQAAKKLGIKHQNITNFKIVKQSIDARKKPGIRLVYSISCEVDDCFQIPGDRDIKILADSREEILLPGSKPVEGRPLVIGTGPAGLFCGLVLAQNGYRPIIIERGQKVEERAGTVERCWNAGILDTETNVQFGEGGAGTFSDGKLTTRINDRRCEKVLEEFHRFGAPEEITYKAKPHIGTDNLKKIVANMRKEIERLGGTVLFNTKAVDVKLRDGQICGVVTSTNSTIETNAVVLAIGHSARDTFRMLYDRGVPFEQKPFSIGVRIEHPQELINTAQYGAASGHPALGAADYQLFMKGAGRTAYSFCMCPGGIVVASASEPGSIVTNGMSEYSRDRENANSALVVSVGPADFGTGHPLGGIEFQRRWERLAYAAGGSNNSAPVQRLEDFLNNRTGRLGSVKPSYTGETRCADINECLPPYVTDCMKQSINYFDRKLRGFGMKDALLTGVETRTSSPVRIPRNDAFECMGIAGLYPCGEGAGYAGGIVSAAVDGIRIAEQIVRTYALKKSIT</sequence>
<dbReference type="PATRIC" id="fig|1195236.3.peg.5381"/>
<comment type="caution">
    <text evidence="2">The sequence shown here is derived from an EMBL/GenBank/DDBJ whole genome shotgun (WGS) entry which is preliminary data.</text>
</comment>
<dbReference type="PRINTS" id="PR00419">
    <property type="entry name" value="ADXRDTASE"/>
</dbReference>
<gene>
    <name evidence="2" type="ORF">CTER_5244</name>
</gene>
<dbReference type="InterPro" id="IPR049516">
    <property type="entry name" value="FAD-depend_C"/>
</dbReference>
<dbReference type="AlphaFoldDB" id="S0FF01"/>
<feature type="domain" description="FAD-dependent protein C-terminal" evidence="1">
    <location>
        <begin position="279"/>
        <end position="473"/>
    </location>
</feature>
<keyword evidence="3" id="KW-1185">Reference proteome</keyword>
<dbReference type="Proteomes" id="UP000014155">
    <property type="component" value="Unassembled WGS sequence"/>
</dbReference>
<dbReference type="PANTHER" id="PTHR42842">
    <property type="entry name" value="FAD/NAD(P)-BINDING OXIDOREDUCTASE"/>
    <property type="match status" value="1"/>
</dbReference>
<organism evidence="2 3">
    <name type="scientific">Ruminiclostridium cellobioparum subsp. termitidis CT1112</name>
    <dbReference type="NCBI Taxonomy" id="1195236"/>
    <lineage>
        <taxon>Bacteria</taxon>
        <taxon>Bacillati</taxon>
        <taxon>Bacillota</taxon>
        <taxon>Clostridia</taxon>
        <taxon>Eubacteriales</taxon>
        <taxon>Oscillospiraceae</taxon>
        <taxon>Ruminiclostridium</taxon>
    </lineage>
</organism>
<dbReference type="EMBL" id="AORV01000072">
    <property type="protein sequence ID" value="EMS69115.1"/>
    <property type="molecule type" value="Genomic_DNA"/>
</dbReference>
<evidence type="ECO:0000259" key="1">
    <source>
        <dbReference type="Pfam" id="PF21688"/>
    </source>
</evidence>
<dbReference type="Gene3D" id="3.30.70.2700">
    <property type="match status" value="1"/>
</dbReference>
<dbReference type="STRING" id="1195236.CTER_5244"/>
<dbReference type="Gene3D" id="3.50.50.60">
    <property type="entry name" value="FAD/NAD(P)-binding domain"/>
    <property type="match status" value="2"/>
</dbReference>
<reference evidence="2 3" key="1">
    <citation type="journal article" date="2013" name="Genome Announc.">
        <title>Draft Genome Sequence of the Cellulolytic, Mesophilic, Anaerobic Bacterium Clostridium termitidis Strain CT1112 (DSM 5398).</title>
        <authorList>
            <person name="Lal S."/>
            <person name="Ramachandran U."/>
            <person name="Zhang X."/>
            <person name="Munir R."/>
            <person name="Sparling R."/>
            <person name="Levin D.B."/>
        </authorList>
    </citation>
    <scope>NUCLEOTIDE SEQUENCE [LARGE SCALE GENOMIC DNA]</scope>
    <source>
        <strain evidence="2 3">CT1112</strain>
    </source>
</reference>
<dbReference type="InterPro" id="IPR036188">
    <property type="entry name" value="FAD/NAD-bd_sf"/>
</dbReference>
<dbReference type="Pfam" id="PF21688">
    <property type="entry name" value="FAD-depend_C"/>
    <property type="match status" value="1"/>
</dbReference>
<dbReference type="InterPro" id="IPR028348">
    <property type="entry name" value="FAD-binding_protein"/>
</dbReference>
<dbReference type="RefSeq" id="WP_004630826.1">
    <property type="nucleotide sequence ID" value="NZ_AORV01000072.1"/>
</dbReference>
<name>S0FF01_RUMCE</name>
<dbReference type="PIRSF" id="PIRSF038984">
    <property type="entry name" value="FAD_binding_protein"/>
    <property type="match status" value="1"/>
</dbReference>
<evidence type="ECO:0000313" key="3">
    <source>
        <dbReference type="Proteomes" id="UP000014155"/>
    </source>
</evidence>
<proteinExistence type="predicted"/>
<dbReference type="eggNOG" id="COG2509">
    <property type="taxonomic scope" value="Bacteria"/>
</dbReference>
<accession>S0FF01</accession>
<evidence type="ECO:0000313" key="2">
    <source>
        <dbReference type="EMBL" id="EMS69115.1"/>
    </source>
</evidence>
<protein>
    <submittedName>
        <fullName evidence="2">Putative FAD-dependent dehydrogenase</fullName>
    </submittedName>
</protein>
<dbReference type="PANTHER" id="PTHR42842:SF3">
    <property type="entry name" value="FAD_NAD(P)-BINDING OXIDOREDUCTASE FAMILY PROTEIN"/>
    <property type="match status" value="1"/>
</dbReference>
<dbReference type="SUPFAM" id="SSF51905">
    <property type="entry name" value="FAD/NAD(P)-binding domain"/>
    <property type="match status" value="1"/>
</dbReference>